<dbReference type="AlphaFoldDB" id="Q2N5W2"/>
<evidence type="ECO:0000313" key="2">
    <source>
        <dbReference type="EMBL" id="ABC64929.1"/>
    </source>
</evidence>
<reference evidence="3" key="1">
    <citation type="journal article" date="2009" name="J. Bacteriol.">
        <title>Complete genome sequence of Erythrobacter litoralis HTCC2594.</title>
        <authorList>
            <person name="Oh H.M."/>
            <person name="Giovannoni S.J."/>
            <person name="Ferriera S."/>
            <person name="Johnson J."/>
            <person name="Cho J.C."/>
        </authorList>
    </citation>
    <scope>NUCLEOTIDE SEQUENCE [LARGE SCALE GENOMIC DNA]</scope>
    <source>
        <strain evidence="3">HTCC2594</strain>
    </source>
</reference>
<dbReference type="HOGENOM" id="CLU_2011743_0_0_5"/>
<dbReference type="eggNOG" id="ENOG5032N4T">
    <property type="taxonomic scope" value="Bacteria"/>
</dbReference>
<evidence type="ECO:0000256" key="1">
    <source>
        <dbReference type="SAM" id="MobiDB-lite"/>
    </source>
</evidence>
<gene>
    <name evidence="2" type="ordered locus">ELI_14185</name>
</gene>
<dbReference type="RefSeq" id="WP_011415751.1">
    <property type="nucleotide sequence ID" value="NC_007722.1"/>
</dbReference>
<keyword evidence="3" id="KW-1185">Reference proteome</keyword>
<dbReference type="STRING" id="314225.ELI_14185"/>
<dbReference type="OrthoDB" id="7427177at2"/>
<protein>
    <submittedName>
        <fullName evidence="2">Uncharacterized protein</fullName>
    </submittedName>
</protein>
<feature type="compositionally biased region" description="Basic and acidic residues" evidence="1">
    <location>
        <begin position="100"/>
        <end position="123"/>
    </location>
</feature>
<dbReference type="KEGG" id="eli:ELI_14185"/>
<feature type="region of interest" description="Disordered" evidence="1">
    <location>
        <begin position="1"/>
        <end position="49"/>
    </location>
</feature>
<dbReference type="EMBL" id="CP000157">
    <property type="protein sequence ID" value="ABC64929.1"/>
    <property type="molecule type" value="Genomic_DNA"/>
</dbReference>
<feature type="compositionally biased region" description="Basic and acidic residues" evidence="1">
    <location>
        <begin position="1"/>
        <end position="25"/>
    </location>
</feature>
<accession>Q2N5W2</accession>
<dbReference type="Proteomes" id="UP000008808">
    <property type="component" value="Chromosome"/>
</dbReference>
<evidence type="ECO:0000313" key="3">
    <source>
        <dbReference type="Proteomes" id="UP000008808"/>
    </source>
</evidence>
<organism evidence="2 3">
    <name type="scientific">Erythrobacter litoralis (strain HTCC2594)</name>
    <dbReference type="NCBI Taxonomy" id="314225"/>
    <lineage>
        <taxon>Bacteria</taxon>
        <taxon>Pseudomonadati</taxon>
        <taxon>Pseudomonadota</taxon>
        <taxon>Alphaproteobacteria</taxon>
        <taxon>Sphingomonadales</taxon>
        <taxon>Erythrobacteraceae</taxon>
        <taxon>Erythrobacter/Porphyrobacter group</taxon>
        <taxon>Erythrobacter</taxon>
    </lineage>
</organism>
<feature type="region of interest" description="Disordered" evidence="1">
    <location>
        <begin position="84"/>
        <end position="123"/>
    </location>
</feature>
<name>Q2N5W2_ERYLH</name>
<proteinExistence type="predicted"/>
<sequence>MADKNDPQPRDADRPSSFDGERRQTDALAPENENAEQVDGYDQAQTVADQAKTRATTILGTNSEHVESALNAPDAQDLVDHMKQMDRGNTVDMSAYAGEPNHDDNVDKYGKPSKLDGLRGDGT</sequence>